<dbReference type="InterPro" id="IPR025391">
    <property type="entry name" value="DUF4123"/>
</dbReference>
<feature type="domain" description="DUF4123" evidence="1">
    <location>
        <begin position="19"/>
        <end position="158"/>
    </location>
</feature>
<evidence type="ECO:0000313" key="2">
    <source>
        <dbReference type="EMBL" id="MBL4916581.1"/>
    </source>
</evidence>
<sequence>MEGPGDPILPLLDTDGAHVFAVIDGAKLDNLQLLLHRLQLDPKPLYFNHKNGTGHAAGPHLVACPDAAAVLDLRGAVPADAVVWWLWPGSDRTDALARIFRHLRGLGKVEIPAGYPDHAGRTGPEHSRPDRYEQVLFRHADPHVLAQVLPVLTPVQRSRLYGKACAIVIDDPKGAGLRIARIPGDLPAPQAGFLRLTADQMDAITDRRLIESHQRIADYLRRTMPAEYRAASDDQLAELVQISDSTGRELGLRSEQAQCRWAYLMMLSRGAAADLPEVRETLLSAPDPDARVKELMTEAAEALRSEAGGGAGST</sequence>
<proteinExistence type="predicted"/>
<accession>A0A8K0V931</accession>
<dbReference type="Proteomes" id="UP000648908">
    <property type="component" value="Unassembled WGS sequence"/>
</dbReference>
<dbReference type="RefSeq" id="WP_202687410.1">
    <property type="nucleotide sequence ID" value="NZ_JAESVN010000002.1"/>
</dbReference>
<dbReference type="AlphaFoldDB" id="A0A8K0V931"/>
<dbReference type="Pfam" id="PF13503">
    <property type="entry name" value="DUF4123"/>
    <property type="match status" value="1"/>
</dbReference>
<evidence type="ECO:0000313" key="3">
    <source>
        <dbReference type="Proteomes" id="UP000648908"/>
    </source>
</evidence>
<name>A0A8K0V931_9RHOB</name>
<comment type="caution">
    <text evidence="2">The sequence shown here is derived from an EMBL/GenBank/DDBJ whole genome shotgun (WGS) entry which is preliminary data.</text>
</comment>
<evidence type="ECO:0000259" key="1">
    <source>
        <dbReference type="Pfam" id="PF13503"/>
    </source>
</evidence>
<protein>
    <submittedName>
        <fullName evidence="2">DUF4123 domain-containing protein</fullName>
    </submittedName>
</protein>
<organism evidence="2 3">
    <name type="scientific">Szabonella alba</name>
    <dbReference type="NCBI Taxonomy" id="2804194"/>
    <lineage>
        <taxon>Bacteria</taxon>
        <taxon>Pseudomonadati</taxon>
        <taxon>Pseudomonadota</taxon>
        <taxon>Alphaproteobacteria</taxon>
        <taxon>Rhodobacterales</taxon>
        <taxon>Paracoccaceae</taxon>
        <taxon>Szabonella</taxon>
    </lineage>
</organism>
<gene>
    <name evidence="2" type="ORF">JL811_05050</name>
</gene>
<dbReference type="EMBL" id="JAESVN010000002">
    <property type="protein sequence ID" value="MBL4916581.1"/>
    <property type="molecule type" value="Genomic_DNA"/>
</dbReference>
<keyword evidence="3" id="KW-1185">Reference proteome</keyword>
<reference evidence="2" key="1">
    <citation type="submission" date="2021-01" db="EMBL/GenBank/DDBJ databases">
        <title>Tabrizicola alba sp. nov. a motile alkaliphilic bacterium isolated from a soda lake.</title>
        <authorList>
            <person name="Szuroczki S."/>
            <person name="Abbaszade G."/>
            <person name="Schumann P."/>
            <person name="Toth E."/>
        </authorList>
    </citation>
    <scope>NUCLEOTIDE SEQUENCE</scope>
    <source>
        <strain evidence="2">DMG-N-6</strain>
    </source>
</reference>